<evidence type="ECO:0000313" key="10">
    <source>
        <dbReference type="EMBL" id="GEN46297.1"/>
    </source>
</evidence>
<evidence type="ECO:0000256" key="3">
    <source>
        <dbReference type="ARBA" id="ARBA00022741"/>
    </source>
</evidence>
<sequence>MTQPLTMTLNPAIDKTITLPTFELGGLNRLTHKPVIDPGGKGVNVAKVLNQLNTPVTATGYIAGQSGQKFVEELTSLGINTAFQNIQGDIRTNLKIVDQSREQTTEINEPGFSVEDKDILKFNQTFDELLNDTSYLVLGGSTPKGIGDDQYRRYIELAKQKGVKTILDASGSALREGLKANPYAIKPNIHELEELYDTSFETKDDVLKASHQLVEGGVQLVIVSLGADGALFVGREESYEVNPFKIVPKSTVGAGDSMVGAIVYALNHNFSLKQLSKWSTTAGTITASKAGTNVCTLAEIEELVDQVHVQAIK</sequence>
<name>A0A511W5Q0_9BACI</name>
<dbReference type="InterPro" id="IPR011611">
    <property type="entry name" value="PfkB_dom"/>
</dbReference>
<dbReference type="InterPro" id="IPR029056">
    <property type="entry name" value="Ribokinase-like"/>
</dbReference>
<dbReference type="GO" id="GO:0005524">
    <property type="term" value="F:ATP binding"/>
    <property type="evidence" value="ECO:0007669"/>
    <property type="project" value="UniProtKB-UniRule"/>
</dbReference>
<keyword evidence="5 7" id="KW-0067">ATP-binding</keyword>
<dbReference type="InterPro" id="IPR017583">
    <property type="entry name" value="Tagatose/fructose_Pkinase"/>
</dbReference>
<dbReference type="Gene3D" id="3.40.1190.20">
    <property type="match status" value="1"/>
</dbReference>
<dbReference type="SUPFAM" id="SSF53613">
    <property type="entry name" value="Ribokinase-like"/>
    <property type="match status" value="1"/>
</dbReference>
<dbReference type="GO" id="GO:0005829">
    <property type="term" value="C:cytosol"/>
    <property type="evidence" value="ECO:0007669"/>
    <property type="project" value="TreeGrafter"/>
</dbReference>
<evidence type="ECO:0000256" key="4">
    <source>
        <dbReference type="ARBA" id="ARBA00022777"/>
    </source>
</evidence>
<proteinExistence type="inferred from homology"/>
<dbReference type="GO" id="GO:0009024">
    <property type="term" value="F:tagatose-6-phosphate kinase activity"/>
    <property type="evidence" value="ECO:0007669"/>
    <property type="project" value="UniProtKB-EC"/>
</dbReference>
<feature type="domain" description="Carbohydrate kinase PfkB" evidence="9">
    <location>
        <begin position="7"/>
        <end position="295"/>
    </location>
</feature>
<dbReference type="Proteomes" id="UP000321440">
    <property type="component" value="Unassembled WGS sequence"/>
</dbReference>
<keyword evidence="7" id="KW-0423">Lactose metabolism</keyword>
<comment type="caution">
    <text evidence="10">The sequence shown here is derived from an EMBL/GenBank/DDBJ whole genome shotgun (WGS) entry which is preliminary data.</text>
</comment>
<keyword evidence="11" id="KW-1185">Reference proteome</keyword>
<comment type="pathway">
    <text evidence="7">Carbohydrate metabolism; D-tagatose 6-phosphate degradation; D-glyceraldehyde 3-phosphate and glycerone phosphate from D-tagatose 6-phosphate: step 1/2.</text>
</comment>
<dbReference type="InterPro" id="IPR002173">
    <property type="entry name" value="Carboh/pur_kinase_PfkB_CS"/>
</dbReference>
<dbReference type="PANTHER" id="PTHR46566:SF2">
    <property type="entry name" value="ATP-DEPENDENT 6-PHOSPHOFRUCTOKINASE ISOZYME 2"/>
    <property type="match status" value="1"/>
</dbReference>
<evidence type="ECO:0000256" key="7">
    <source>
        <dbReference type="PIRNR" id="PIRNR000535"/>
    </source>
</evidence>
<evidence type="ECO:0000256" key="8">
    <source>
        <dbReference type="RuleBase" id="RU369061"/>
    </source>
</evidence>
<dbReference type="GO" id="GO:0008662">
    <property type="term" value="F:1-phosphofructokinase activity"/>
    <property type="evidence" value="ECO:0007669"/>
    <property type="project" value="UniProtKB-UniRule"/>
</dbReference>
<dbReference type="InterPro" id="IPR022463">
    <property type="entry name" value="1-PFruKinase"/>
</dbReference>
<gene>
    <name evidence="10" type="primary">fruB</name>
    <name evidence="10" type="ORF">AHA02nite_20730</name>
</gene>
<dbReference type="UniPathway" id="UPA00704">
    <property type="reaction ID" value="UER00715"/>
</dbReference>
<comment type="similarity">
    <text evidence="7">Belongs to the carbohydrate kinase PfkB family. LacC subfamily.</text>
</comment>
<keyword evidence="3 7" id="KW-0547">Nucleotide-binding</keyword>
<evidence type="ECO:0000256" key="2">
    <source>
        <dbReference type="ARBA" id="ARBA00022679"/>
    </source>
</evidence>
<comment type="function">
    <text evidence="8">Catalyzes the ATP-dependent phosphorylation of fructose-l-phosphate to fructose-l,6-bisphosphate.</text>
</comment>
<evidence type="ECO:0000313" key="11">
    <source>
        <dbReference type="Proteomes" id="UP000321440"/>
    </source>
</evidence>
<keyword evidence="2 7" id="KW-0808">Transferase</keyword>
<dbReference type="GO" id="GO:0044281">
    <property type="term" value="P:small molecule metabolic process"/>
    <property type="evidence" value="ECO:0007669"/>
    <property type="project" value="UniProtKB-ARBA"/>
</dbReference>
<dbReference type="PANTHER" id="PTHR46566">
    <property type="entry name" value="1-PHOSPHOFRUCTOKINASE-RELATED"/>
    <property type="match status" value="1"/>
</dbReference>
<dbReference type="RefSeq" id="WP_146816999.1">
    <property type="nucleotide sequence ID" value="NZ_BJYA01000014.1"/>
</dbReference>
<dbReference type="EC" id="2.7.1.144" evidence="7"/>
<dbReference type="NCBIfam" id="TIGR03168">
    <property type="entry name" value="1-PFK"/>
    <property type="match status" value="1"/>
</dbReference>
<dbReference type="PROSITE" id="PS00584">
    <property type="entry name" value="PFKB_KINASES_2"/>
    <property type="match status" value="1"/>
</dbReference>
<dbReference type="CDD" id="cd01164">
    <property type="entry name" value="FruK_PfkB_like"/>
    <property type="match status" value="1"/>
</dbReference>
<reference evidence="10 11" key="1">
    <citation type="submission" date="2019-07" db="EMBL/GenBank/DDBJ databases">
        <title>Whole genome shotgun sequence of Alkalibacillus haloalkaliphilus NBRC 103110.</title>
        <authorList>
            <person name="Hosoyama A."/>
            <person name="Uohara A."/>
            <person name="Ohji S."/>
            <person name="Ichikawa N."/>
        </authorList>
    </citation>
    <scope>NUCLEOTIDE SEQUENCE [LARGE SCALE GENOMIC DNA]</scope>
    <source>
        <strain evidence="10 11">NBRC 103110</strain>
    </source>
</reference>
<dbReference type="GO" id="GO:0005988">
    <property type="term" value="P:lactose metabolic process"/>
    <property type="evidence" value="ECO:0007669"/>
    <property type="project" value="UniProtKB-KW"/>
</dbReference>
<dbReference type="GO" id="GO:0016052">
    <property type="term" value="P:carbohydrate catabolic process"/>
    <property type="evidence" value="ECO:0007669"/>
    <property type="project" value="UniProtKB-ARBA"/>
</dbReference>
<comment type="similarity">
    <text evidence="1">Belongs to the carbohydrate kinase pfkB family.</text>
</comment>
<dbReference type="FunFam" id="3.40.1190.20:FF:000001">
    <property type="entry name" value="Phosphofructokinase"/>
    <property type="match status" value="1"/>
</dbReference>
<dbReference type="NCBIfam" id="TIGR03828">
    <property type="entry name" value="pfkB"/>
    <property type="match status" value="1"/>
</dbReference>
<dbReference type="OrthoDB" id="9801219at2"/>
<dbReference type="PIRSF" id="PIRSF000535">
    <property type="entry name" value="1PFK/6PFK/LacC"/>
    <property type="match status" value="1"/>
</dbReference>
<dbReference type="AlphaFoldDB" id="A0A511W5Q0"/>
<evidence type="ECO:0000256" key="1">
    <source>
        <dbReference type="ARBA" id="ARBA00005380"/>
    </source>
</evidence>
<evidence type="ECO:0000256" key="5">
    <source>
        <dbReference type="ARBA" id="ARBA00022840"/>
    </source>
</evidence>
<evidence type="ECO:0000259" key="9">
    <source>
        <dbReference type="Pfam" id="PF00294"/>
    </source>
</evidence>
<protein>
    <recommendedName>
        <fullName evidence="7">Tagatose-6-phosphate kinase</fullName>
        <ecNumber evidence="7">2.7.1.144</ecNumber>
    </recommendedName>
</protein>
<comment type="catalytic activity">
    <reaction evidence="7">
        <text>D-tagatofuranose 6-phosphate + ATP = D-tagatofuranose 1,6-bisphosphate + ADP + H(+)</text>
        <dbReference type="Rhea" id="RHEA:12420"/>
        <dbReference type="ChEBI" id="CHEBI:15378"/>
        <dbReference type="ChEBI" id="CHEBI:30616"/>
        <dbReference type="ChEBI" id="CHEBI:58694"/>
        <dbReference type="ChEBI" id="CHEBI:58695"/>
        <dbReference type="ChEBI" id="CHEBI:456216"/>
        <dbReference type="EC" id="2.7.1.144"/>
    </reaction>
</comment>
<dbReference type="Pfam" id="PF00294">
    <property type="entry name" value="PfkB"/>
    <property type="match status" value="1"/>
</dbReference>
<evidence type="ECO:0000256" key="6">
    <source>
        <dbReference type="ARBA" id="ARBA00047745"/>
    </source>
</evidence>
<keyword evidence="4 8" id="KW-0418">Kinase</keyword>
<dbReference type="GO" id="GO:2001059">
    <property type="term" value="P:D-tagatose 6-phosphate catabolic process"/>
    <property type="evidence" value="ECO:0007669"/>
    <property type="project" value="UniProtKB-UniPathway"/>
</dbReference>
<comment type="catalytic activity">
    <reaction evidence="6 8">
        <text>beta-D-fructose 1-phosphate + ATP = beta-D-fructose 1,6-bisphosphate + ADP + H(+)</text>
        <dbReference type="Rhea" id="RHEA:14213"/>
        <dbReference type="ChEBI" id="CHEBI:15378"/>
        <dbReference type="ChEBI" id="CHEBI:30616"/>
        <dbReference type="ChEBI" id="CHEBI:32966"/>
        <dbReference type="ChEBI" id="CHEBI:138881"/>
        <dbReference type="ChEBI" id="CHEBI:456216"/>
        <dbReference type="EC" id="2.7.1.56"/>
    </reaction>
</comment>
<dbReference type="EMBL" id="BJYA01000014">
    <property type="protein sequence ID" value="GEN46297.1"/>
    <property type="molecule type" value="Genomic_DNA"/>
</dbReference>
<organism evidence="10 11">
    <name type="scientific">Alkalibacillus haloalkaliphilus</name>
    <dbReference type="NCBI Taxonomy" id="94136"/>
    <lineage>
        <taxon>Bacteria</taxon>
        <taxon>Bacillati</taxon>
        <taxon>Bacillota</taxon>
        <taxon>Bacilli</taxon>
        <taxon>Bacillales</taxon>
        <taxon>Bacillaceae</taxon>
        <taxon>Alkalibacillus</taxon>
    </lineage>
</organism>
<accession>A0A511W5Q0</accession>